<dbReference type="Proteomes" id="UP001642360">
    <property type="component" value="Unassembled WGS sequence"/>
</dbReference>
<sequence>IEEAERGKDVELGAGGVRGTPMWSHVLQLRGFLKGCDRDTWQRAYRNLWFR</sequence>
<evidence type="ECO:0000313" key="1">
    <source>
        <dbReference type="EMBL" id="CAK9145467.1"/>
    </source>
</evidence>
<organism evidence="2 3">
    <name type="scientific">Ilex paraguariensis</name>
    <name type="common">yerba mate</name>
    <dbReference type="NCBI Taxonomy" id="185542"/>
    <lineage>
        <taxon>Eukaryota</taxon>
        <taxon>Viridiplantae</taxon>
        <taxon>Streptophyta</taxon>
        <taxon>Embryophyta</taxon>
        <taxon>Tracheophyta</taxon>
        <taxon>Spermatophyta</taxon>
        <taxon>Magnoliopsida</taxon>
        <taxon>eudicotyledons</taxon>
        <taxon>Gunneridae</taxon>
        <taxon>Pentapetalae</taxon>
        <taxon>asterids</taxon>
        <taxon>campanulids</taxon>
        <taxon>Aquifoliales</taxon>
        <taxon>Aquifoliaceae</taxon>
        <taxon>Ilex</taxon>
    </lineage>
</organism>
<gene>
    <name evidence="1" type="ORF">ILEXP_LOCUS13279</name>
    <name evidence="2" type="ORF">ILEXP_LOCUS46724</name>
</gene>
<dbReference type="EMBL" id="CAUOFW020001491">
    <property type="protein sequence ID" value="CAK9145467.1"/>
    <property type="molecule type" value="Genomic_DNA"/>
</dbReference>
<dbReference type="AlphaFoldDB" id="A0ABC8U5D3"/>
<protein>
    <submittedName>
        <fullName evidence="2">Uncharacterized protein</fullName>
    </submittedName>
</protein>
<feature type="non-terminal residue" evidence="2">
    <location>
        <position position="1"/>
    </location>
</feature>
<name>A0ABC8U5D3_9AQUA</name>
<keyword evidence="3" id="KW-1185">Reference proteome</keyword>
<comment type="caution">
    <text evidence="2">The sequence shown here is derived from an EMBL/GenBank/DDBJ whole genome shotgun (WGS) entry which is preliminary data.</text>
</comment>
<feature type="non-terminal residue" evidence="2">
    <location>
        <position position="51"/>
    </location>
</feature>
<dbReference type="EMBL" id="CAUOFW020006935">
    <property type="protein sequence ID" value="CAK9176857.1"/>
    <property type="molecule type" value="Genomic_DNA"/>
</dbReference>
<accession>A0ABC8U5D3</accession>
<evidence type="ECO:0000313" key="3">
    <source>
        <dbReference type="Proteomes" id="UP001642360"/>
    </source>
</evidence>
<proteinExistence type="predicted"/>
<evidence type="ECO:0000313" key="2">
    <source>
        <dbReference type="EMBL" id="CAK9176857.1"/>
    </source>
</evidence>
<reference evidence="2 3" key="1">
    <citation type="submission" date="2024-02" db="EMBL/GenBank/DDBJ databases">
        <authorList>
            <person name="Vignale AGUSTIN F."/>
            <person name="Sosa J E."/>
            <person name="Modenutti C."/>
        </authorList>
    </citation>
    <scope>NUCLEOTIDE SEQUENCE [LARGE SCALE GENOMIC DNA]</scope>
</reference>